<feature type="region of interest" description="Disordered" evidence="1">
    <location>
        <begin position="493"/>
        <end position="537"/>
    </location>
</feature>
<evidence type="ECO:0000256" key="1">
    <source>
        <dbReference type="SAM" id="MobiDB-lite"/>
    </source>
</evidence>
<evidence type="ECO:0000313" key="2">
    <source>
        <dbReference type="EMBL" id="MBD7994733.1"/>
    </source>
</evidence>
<comment type="caution">
    <text evidence="2">The sequence shown here is derived from an EMBL/GenBank/DDBJ whole genome shotgun (WGS) entry which is preliminary data.</text>
</comment>
<evidence type="ECO:0000313" key="3">
    <source>
        <dbReference type="Proteomes" id="UP000609874"/>
    </source>
</evidence>
<dbReference type="RefSeq" id="WP_191807111.1">
    <property type="nucleotide sequence ID" value="NZ_JACSQD010000002.1"/>
</dbReference>
<reference evidence="2 3" key="1">
    <citation type="submission" date="2020-08" db="EMBL/GenBank/DDBJ databases">
        <title>A Genomic Blueprint of the Chicken Gut Microbiome.</title>
        <authorList>
            <person name="Gilroy R."/>
            <person name="Ravi A."/>
            <person name="Getino M."/>
            <person name="Pursley I."/>
            <person name="Horton D.L."/>
            <person name="Alikhan N.-F."/>
            <person name="Baker D."/>
            <person name="Gharbi K."/>
            <person name="Hall N."/>
            <person name="Watson M."/>
            <person name="Adriaenssens E.M."/>
            <person name="Foster-Nyarko E."/>
            <person name="Jarju S."/>
            <person name="Secka A."/>
            <person name="Antonio M."/>
            <person name="Oren A."/>
            <person name="Chaudhuri R."/>
            <person name="La Ragione R.M."/>
            <person name="Hildebrand F."/>
            <person name="Pallen M.J."/>
        </authorList>
    </citation>
    <scope>NUCLEOTIDE SEQUENCE [LARGE SCALE GENOMIC DNA]</scope>
    <source>
        <strain evidence="2 3">Sa2CUA1</strain>
    </source>
</reference>
<dbReference type="InterPro" id="IPR029058">
    <property type="entry name" value="AB_hydrolase_fold"/>
</dbReference>
<protein>
    <recommendedName>
        <fullName evidence="4">PE-PPE domain-containing protein</fullName>
    </recommendedName>
</protein>
<dbReference type="SUPFAM" id="SSF53474">
    <property type="entry name" value="alpha/beta-Hydrolases"/>
    <property type="match status" value="1"/>
</dbReference>
<name>A0ABR8UQ92_9MICC</name>
<proteinExistence type="predicted"/>
<feature type="compositionally biased region" description="Polar residues" evidence="1">
    <location>
        <begin position="527"/>
        <end position="537"/>
    </location>
</feature>
<evidence type="ECO:0008006" key="4">
    <source>
        <dbReference type="Google" id="ProtNLM"/>
    </source>
</evidence>
<dbReference type="Proteomes" id="UP000609874">
    <property type="component" value="Unassembled WGS sequence"/>
</dbReference>
<gene>
    <name evidence="2" type="ORF">H9639_05415</name>
</gene>
<sequence length="537" mass="55424">MSPTCPVPGPGFTVTGGAGSILVEYDALEEQAARLEHAAGQMSTVADDLRRMQMEEHGLMWLQPPAAATTALDELAQAVFLLSRCRDAARDSAADLRTAAGRYRDAEGRSERMAGASGLIPFLSLLFAGRGTGGFPERAVVERLPLRFVDEGILKLVMAGASPGSHGLRPITVEKSPRSGARIPVDGSAAGLLNRSAVLLEENDPGVIEVLRIDRGGGPVFVVTLPGTQPGGRTAGSNPFDNYGNAEGRAAGSRYIAAAVAEALRQAQAEAGDAVILVGYSQGGIHAANAAGQIEAELGVEVRHVLTAGAPAGDADIPSSTQVLHLEHQQDWVAGADGTSNPDAPNRTTMTLTDPAMSIPGETGGLGPAHKLPVYLEGAAAADASTDPSLRTTLAEVSAVVGAGSIATRELYRFTRIPARAAPKVVPKGLPPIPAPRGPRYLPRTPRLTGPRNVPNLPDLPVKPNVPVLPAKPPPRVLPVKPGVPVLPAPPVPFASRTLAGTAPPASPAPQAPAQQQQQIGLRATSGHPSESPRPSK</sequence>
<accession>A0ABR8UQ92</accession>
<keyword evidence="3" id="KW-1185">Reference proteome</keyword>
<dbReference type="Gene3D" id="3.40.50.1820">
    <property type="entry name" value="alpha/beta hydrolase"/>
    <property type="match status" value="1"/>
</dbReference>
<organism evidence="2 3">
    <name type="scientific">Arthrobacter gallicola</name>
    <dbReference type="NCBI Taxonomy" id="2762225"/>
    <lineage>
        <taxon>Bacteria</taxon>
        <taxon>Bacillati</taxon>
        <taxon>Actinomycetota</taxon>
        <taxon>Actinomycetes</taxon>
        <taxon>Micrococcales</taxon>
        <taxon>Micrococcaceae</taxon>
        <taxon>Arthrobacter</taxon>
    </lineage>
</organism>
<dbReference type="EMBL" id="JACSQD010000002">
    <property type="protein sequence ID" value="MBD7994733.1"/>
    <property type="molecule type" value="Genomic_DNA"/>
</dbReference>
<feature type="region of interest" description="Disordered" evidence="1">
    <location>
        <begin position="428"/>
        <end position="461"/>
    </location>
</feature>